<organism evidence="13 14">
    <name type="scientific">Volvox reticuliferus</name>
    <dbReference type="NCBI Taxonomy" id="1737510"/>
    <lineage>
        <taxon>Eukaryota</taxon>
        <taxon>Viridiplantae</taxon>
        <taxon>Chlorophyta</taxon>
        <taxon>core chlorophytes</taxon>
        <taxon>Chlorophyceae</taxon>
        <taxon>CS clade</taxon>
        <taxon>Chlamydomonadales</taxon>
        <taxon>Volvocaceae</taxon>
        <taxon>Volvox</taxon>
    </lineage>
</organism>
<evidence type="ECO:0000313" key="12">
    <source>
        <dbReference type="EMBL" id="GIL70361.1"/>
    </source>
</evidence>
<keyword evidence="6" id="KW-0812">Transmembrane</keyword>
<dbReference type="EMBL" id="BNCP01000002">
    <property type="protein sequence ID" value="GIL70361.1"/>
    <property type="molecule type" value="Genomic_DNA"/>
</dbReference>
<dbReference type="GO" id="GO:0000139">
    <property type="term" value="C:Golgi membrane"/>
    <property type="evidence" value="ECO:0007669"/>
    <property type="project" value="UniProtKB-SubCell"/>
</dbReference>
<dbReference type="Proteomes" id="UP000747110">
    <property type="component" value="Unassembled WGS sequence"/>
</dbReference>
<name>A0A8J4DA02_9CHLO</name>
<dbReference type="AlphaFoldDB" id="A0A8J4DA02"/>
<dbReference type="PANTHER" id="PTHR11214:SF3">
    <property type="entry name" value="BETA-1,3-GALACTOSYLTRANSFERASE 6"/>
    <property type="match status" value="1"/>
</dbReference>
<evidence type="ECO:0000256" key="6">
    <source>
        <dbReference type="ARBA" id="ARBA00022692"/>
    </source>
</evidence>
<comment type="pathway">
    <text evidence="2">Protein modification; protein glycosylation.</text>
</comment>
<comment type="cofactor">
    <cofactor evidence="11">
        <name>Mn(2+)</name>
        <dbReference type="ChEBI" id="CHEBI:29035"/>
    </cofactor>
</comment>
<dbReference type="EMBL" id="BNCQ01000005">
    <property type="protein sequence ID" value="GIL98085.1"/>
    <property type="molecule type" value="Genomic_DNA"/>
</dbReference>
<dbReference type="Gene3D" id="3.90.550.50">
    <property type="match status" value="1"/>
</dbReference>
<evidence type="ECO:0000256" key="8">
    <source>
        <dbReference type="ARBA" id="ARBA00022989"/>
    </source>
</evidence>
<dbReference type="PANTHER" id="PTHR11214">
    <property type="entry name" value="BETA-1,3-N-ACETYLGLUCOSAMINYLTRANSFERASE"/>
    <property type="match status" value="1"/>
</dbReference>
<evidence type="ECO:0000256" key="5">
    <source>
        <dbReference type="ARBA" id="ARBA00022679"/>
    </source>
</evidence>
<keyword evidence="9 11" id="KW-0333">Golgi apparatus</keyword>
<evidence type="ECO:0000313" key="15">
    <source>
        <dbReference type="Proteomes" id="UP000747110"/>
    </source>
</evidence>
<evidence type="ECO:0000256" key="11">
    <source>
        <dbReference type="RuleBase" id="RU363063"/>
    </source>
</evidence>
<comment type="similarity">
    <text evidence="3 11">Belongs to the glycosyltransferase 31 family.</text>
</comment>
<keyword evidence="5" id="KW-0808">Transferase</keyword>
<sequence length="309" mass="35766">MEIDETPICSVASLPLLRIFISSAAGNLDRRQSLRKSWFRYLQDSSPLPAYYRKNVTIKFIISMDAQSNQNSWEEAQYQDILYIDAPQGYEHLWRKALTYFAWLEERAGGDGDSYHFAMHADDDSFIRLDLLVPLMTHWPRHRFYWGYVWDGSSNRRTAPIRNPANKSYMPQEQYPLDYYPPFASGCGFVLSRDLVQALLSTPLPDYRLLDPPFGIHLCGPPELCVLPEGPVIPVHDERVRPYRPIPIFRPDTLVQHYLRPEEMRPFYQQALEAAASGSVASTFHQHRLEDSVPAQLYDQLVGMGLLRR</sequence>
<dbReference type="EC" id="2.4.1.-" evidence="11"/>
<dbReference type="Pfam" id="PF01762">
    <property type="entry name" value="Galactosyl_T"/>
    <property type="match status" value="1"/>
</dbReference>
<evidence type="ECO:0000256" key="2">
    <source>
        <dbReference type="ARBA" id="ARBA00004922"/>
    </source>
</evidence>
<dbReference type="GO" id="GO:0008378">
    <property type="term" value="F:galactosyltransferase activity"/>
    <property type="evidence" value="ECO:0007669"/>
    <property type="project" value="TreeGrafter"/>
</dbReference>
<evidence type="ECO:0000256" key="7">
    <source>
        <dbReference type="ARBA" id="ARBA00022968"/>
    </source>
</evidence>
<dbReference type="OrthoDB" id="2139606at2759"/>
<evidence type="ECO:0000256" key="9">
    <source>
        <dbReference type="ARBA" id="ARBA00023034"/>
    </source>
</evidence>
<comment type="subcellular location">
    <subcellularLocation>
        <location evidence="1 11">Golgi apparatus membrane</location>
        <topology evidence="1 11">Single-pass type II membrane protein</topology>
    </subcellularLocation>
</comment>
<accession>A0A8J4DA02</accession>
<evidence type="ECO:0000256" key="4">
    <source>
        <dbReference type="ARBA" id="ARBA00022676"/>
    </source>
</evidence>
<keyword evidence="4 11" id="KW-0328">Glycosyltransferase</keyword>
<dbReference type="InterPro" id="IPR002659">
    <property type="entry name" value="Glyco_trans_31"/>
</dbReference>
<keyword evidence="15" id="KW-1185">Reference proteome</keyword>
<reference evidence="13" key="1">
    <citation type="journal article" date="2021" name="Proc. Natl. Acad. Sci. U.S.A.">
        <title>Three genomes in the algal genus Volvox reveal the fate of a haploid sex-determining region after a transition to homothallism.</title>
        <authorList>
            <person name="Yamamoto K."/>
            <person name="Hamaji T."/>
            <person name="Kawai-Toyooka H."/>
            <person name="Matsuzaki R."/>
            <person name="Takahashi F."/>
            <person name="Nishimura Y."/>
            <person name="Kawachi M."/>
            <person name="Noguchi H."/>
            <person name="Minakuchi Y."/>
            <person name="Umen J.G."/>
            <person name="Toyoda A."/>
            <person name="Nozaki H."/>
        </authorList>
    </citation>
    <scope>NUCLEOTIDE SEQUENCE</scope>
    <source>
        <strain evidence="13">NIES-3785</strain>
        <strain evidence="12">NIES-3786</strain>
    </source>
</reference>
<evidence type="ECO:0000256" key="1">
    <source>
        <dbReference type="ARBA" id="ARBA00004323"/>
    </source>
</evidence>
<evidence type="ECO:0000313" key="13">
    <source>
        <dbReference type="EMBL" id="GIL98085.1"/>
    </source>
</evidence>
<gene>
    <name evidence="12" type="ORF">Vretifemale_1130</name>
    <name evidence="13" type="ORF">Vretimale_3542</name>
</gene>
<protein>
    <recommendedName>
        <fullName evidence="11">Hexosyltransferase</fullName>
        <ecNumber evidence="11">2.4.1.-</ecNumber>
    </recommendedName>
</protein>
<evidence type="ECO:0000256" key="3">
    <source>
        <dbReference type="ARBA" id="ARBA00008661"/>
    </source>
</evidence>
<keyword evidence="8" id="KW-1133">Transmembrane helix</keyword>
<evidence type="ECO:0000256" key="10">
    <source>
        <dbReference type="ARBA" id="ARBA00023136"/>
    </source>
</evidence>
<dbReference type="Proteomes" id="UP000722791">
    <property type="component" value="Unassembled WGS sequence"/>
</dbReference>
<proteinExistence type="inferred from homology"/>
<keyword evidence="11" id="KW-0464">Manganese</keyword>
<keyword evidence="10" id="KW-0472">Membrane</keyword>
<dbReference type="UniPathway" id="UPA00378"/>
<comment type="caution">
    <text evidence="13">The sequence shown here is derived from an EMBL/GenBank/DDBJ whole genome shotgun (WGS) entry which is preliminary data.</text>
</comment>
<keyword evidence="7" id="KW-0735">Signal-anchor</keyword>
<evidence type="ECO:0000313" key="14">
    <source>
        <dbReference type="Proteomes" id="UP000722791"/>
    </source>
</evidence>